<accession>A0A1R4G709</accession>
<reference evidence="1 2" key="1">
    <citation type="submission" date="2017-02" db="EMBL/GenBank/DDBJ databases">
        <authorList>
            <person name="Peterson S.W."/>
        </authorList>
    </citation>
    <scope>NUCLEOTIDE SEQUENCE [LARGE SCALE GENOMIC DNA]</scope>
    <source>
        <strain evidence="1 2">LMG 22410</strain>
    </source>
</reference>
<dbReference type="Gene3D" id="1.50.10.20">
    <property type="match status" value="1"/>
</dbReference>
<dbReference type="EMBL" id="FUHU01000038">
    <property type="protein sequence ID" value="SJM63802.1"/>
    <property type="molecule type" value="Genomic_DNA"/>
</dbReference>
<keyword evidence="2" id="KW-1185">Reference proteome</keyword>
<dbReference type="RefSeq" id="WP_086992278.1">
    <property type="nucleotide sequence ID" value="NZ_FUHU01000038.1"/>
</dbReference>
<name>A0A1R4G709_9MICO</name>
<evidence type="ECO:0000313" key="1">
    <source>
        <dbReference type="EMBL" id="SJM63802.1"/>
    </source>
</evidence>
<organism evidence="1 2">
    <name type="scientific">Agrococcus casei LMG 22410</name>
    <dbReference type="NCBI Taxonomy" id="1255656"/>
    <lineage>
        <taxon>Bacteria</taxon>
        <taxon>Bacillati</taxon>
        <taxon>Actinomycetota</taxon>
        <taxon>Actinomycetes</taxon>
        <taxon>Micrococcales</taxon>
        <taxon>Microbacteriaceae</taxon>
        <taxon>Agrococcus</taxon>
    </lineage>
</organism>
<dbReference type="AlphaFoldDB" id="A0A1R4G709"/>
<sequence>MNAQKELDEELTEWLLDSDPSLRWRVERDLLGASDILWEATRAKVATQGFGVRLLSKQDADGQWAGGAHFPGRAELGIVVVGNPEAQPWVATSWSLSQLREWGVAAEAMGDTAERLDANCRWEYDDLPFWQGEVDVCINAMTLANGAWLGRDMSQLADWFAEHQLADGGWNCEWELGKTTSSFHSTLNALLGLLEWEQRTGDTHLAEVRHRGEEYLLERRLLHRKSTGQVVAPFVREFAEPARHRYSALRALDYFRRASEHDSTEPDARLGDALRLAVHKRHGDGTWLQDGPLDGIVWFRTEPDHGEPSKALTLQGLLVTRWLEAATS</sequence>
<evidence type="ECO:0008006" key="3">
    <source>
        <dbReference type="Google" id="ProtNLM"/>
    </source>
</evidence>
<dbReference type="SUPFAM" id="SSF48239">
    <property type="entry name" value="Terpenoid cyclases/Protein prenyltransferases"/>
    <property type="match status" value="1"/>
</dbReference>
<protein>
    <recommendedName>
        <fullName evidence="3">Squalene cyclase</fullName>
    </recommendedName>
</protein>
<dbReference type="OrthoDB" id="370326at2"/>
<dbReference type="Proteomes" id="UP000195787">
    <property type="component" value="Unassembled WGS sequence"/>
</dbReference>
<gene>
    <name evidence="1" type="ORF">CZ674_09350</name>
</gene>
<evidence type="ECO:0000313" key="2">
    <source>
        <dbReference type="Proteomes" id="UP000195787"/>
    </source>
</evidence>
<dbReference type="GeneID" id="303173420"/>
<proteinExistence type="predicted"/>
<dbReference type="InterPro" id="IPR008930">
    <property type="entry name" value="Terpenoid_cyclase/PrenylTrfase"/>
</dbReference>